<feature type="compositionally biased region" description="Low complexity" evidence="2">
    <location>
        <begin position="771"/>
        <end position="781"/>
    </location>
</feature>
<feature type="compositionally biased region" description="Polar residues" evidence="2">
    <location>
        <begin position="499"/>
        <end position="513"/>
    </location>
</feature>
<proteinExistence type="predicted"/>
<protein>
    <submittedName>
        <fullName evidence="3">Uncharacterized protein</fullName>
    </submittedName>
</protein>
<dbReference type="OrthoDB" id="267727at2759"/>
<dbReference type="Proteomes" id="UP000038009">
    <property type="component" value="Unassembled WGS sequence"/>
</dbReference>
<feature type="coiled-coil region" evidence="1">
    <location>
        <begin position="1119"/>
        <end position="1206"/>
    </location>
</feature>
<name>A0A0N0P738_LEPSE</name>
<organism evidence="3 4">
    <name type="scientific">Leptomonas seymouri</name>
    <dbReference type="NCBI Taxonomy" id="5684"/>
    <lineage>
        <taxon>Eukaryota</taxon>
        <taxon>Discoba</taxon>
        <taxon>Euglenozoa</taxon>
        <taxon>Kinetoplastea</taxon>
        <taxon>Metakinetoplastina</taxon>
        <taxon>Trypanosomatida</taxon>
        <taxon>Trypanosomatidae</taxon>
        <taxon>Leishmaniinae</taxon>
        <taxon>Leptomonas</taxon>
    </lineage>
</organism>
<feature type="region of interest" description="Disordered" evidence="2">
    <location>
        <begin position="380"/>
        <end position="588"/>
    </location>
</feature>
<feature type="region of interest" description="Disordered" evidence="2">
    <location>
        <begin position="909"/>
        <end position="935"/>
    </location>
</feature>
<reference evidence="3 4" key="1">
    <citation type="journal article" date="2015" name="PLoS Pathog.">
        <title>Leptomonas seymouri: Adaptations to the Dixenous Life Cycle Analyzed by Genome Sequencing, Transcriptome Profiling and Co-infection with Leishmania donovani.</title>
        <authorList>
            <person name="Kraeva N."/>
            <person name="Butenko A."/>
            <person name="Hlavacova J."/>
            <person name="Kostygov A."/>
            <person name="Myskova J."/>
            <person name="Grybchuk D."/>
            <person name="Lestinova T."/>
            <person name="Votypka J."/>
            <person name="Volf P."/>
            <person name="Opperdoes F."/>
            <person name="Flegontov P."/>
            <person name="Lukes J."/>
            <person name="Yurchenko V."/>
        </authorList>
    </citation>
    <scope>NUCLEOTIDE SEQUENCE [LARGE SCALE GENOMIC DNA]</scope>
    <source>
        <strain evidence="3 4">ATCC 30220</strain>
    </source>
</reference>
<feature type="region of interest" description="Disordered" evidence="2">
    <location>
        <begin position="732"/>
        <end position="799"/>
    </location>
</feature>
<dbReference type="AlphaFoldDB" id="A0A0N0P738"/>
<feature type="region of interest" description="Disordered" evidence="2">
    <location>
        <begin position="1057"/>
        <end position="1094"/>
    </location>
</feature>
<sequence>MGSTLCMATPSTAVATGSSVKLTTYAGVPLHALVAYERAALGLPLDTETLQRHAVQHLRADTHRPSHPACSSLSSPLFSSVLLSIPPDEAQTPGTQKRGDHAEGVPLWLQEVAALWNASSEQRLGRSSGAAAGNASSGVLRAEQQAAWANGTAQQLHDFVSTQQFAAALQKARGTRRRRSQGAPPPPVFAKLMQSYGALSRTITGGALTSCNATAETSITAGMWCSLICDFLRRLPEPLMPQLCSRRLEPLLAQLDRSPVDEYHGSAPASSSSFSSTALYKAALKVLLDSFVSLSIVDYVTFGFILRLVNRHRAELTGGEVEALAHAILRESVVPHVLREVAHACKPEARMFRAAPKFSAASTPSTAGREATHVLHDSTMRQHDAAGASKASVQTEKASEQPAASPAAAPAHTGATGASAEHGSMTLPPVEGEESDSTWDDSLAARSKRSSNRIRQHESLIEPKENPAGNPGSLARRTDEVQNALNQLPTGNSRHKMKVSSTAHGTIQWHGTPSSSSVSDEEDDSHSSDNTALKTKHADKAAELGDRPSRQSLAVTANPARMATAASSPPSDQIIPPLLPQPGSSCSASTTVISTVKGAEKRTLHPSAATPIAADAALVDAPSLVGVSPVRRSELSLLSRYGRDGTAEEGGDMNIPSTLFSRNENDSERVIHEGEDASLPSALAIHPAPTPLRTSRSDSALYPSALEDPLPGVASAATQGPFMQTSGHLLSAAPMDRRPPTLSLGLESQGCPLGKLPSPSRAGALRTPRDLLQQQQLQAQEQQEHPETQRQGPACAAAGPPTKVVRYRAQESRPLQAALLEAKQRFIAASVRTPSCTFDTTARSTTAVRSPAADEVFAAWTDHASVTPDESAAAARMRCVLECAQENGWSSEDVLSALQKAQLVASAHEASRDMSRTQASSRLAGQPPRNDCRLPRDHAAKTGAEVAAHRSIPVPTCGGPPDSLSVNLSPAPEAELAWLPSGSNDRRVPENTVSRRDALSERHHLSAFSSASTLHLDHTRAFHRDSDLSTVMLDAAERQPRSGKANKSEMTVAGASLLTPSTNDDPFSISRSGDSPGAGSGAGHSRPSGSSLATPADVTFITTVNTATSGQSSTAGSSLISMKKELQRLRDAVRALEENHFVQTRAAAAQTAELMARCAELQRQQQEQEQQFRFTKSRLADVNHVLEDLKDDKARLQMQLTAARQDGVRLREVLLTGKALV</sequence>
<feature type="compositionally biased region" description="Basic and acidic residues" evidence="2">
    <location>
        <begin position="455"/>
        <end position="465"/>
    </location>
</feature>
<evidence type="ECO:0000256" key="2">
    <source>
        <dbReference type="SAM" id="MobiDB-lite"/>
    </source>
</evidence>
<keyword evidence="4" id="KW-1185">Reference proteome</keyword>
<feature type="compositionally biased region" description="Polar residues" evidence="2">
    <location>
        <begin position="481"/>
        <end position="492"/>
    </location>
</feature>
<gene>
    <name evidence="3" type="ORF">ABL78_2578</name>
</gene>
<evidence type="ECO:0000313" key="4">
    <source>
        <dbReference type="Proteomes" id="UP000038009"/>
    </source>
</evidence>
<keyword evidence="1" id="KW-0175">Coiled coil</keyword>
<dbReference type="OMA" id="QELAWEW"/>
<comment type="caution">
    <text evidence="3">The sequence shown here is derived from an EMBL/GenBank/DDBJ whole genome shotgun (WGS) entry which is preliminary data.</text>
</comment>
<accession>A0A0N0P738</accession>
<evidence type="ECO:0000313" key="3">
    <source>
        <dbReference type="EMBL" id="KPI88339.1"/>
    </source>
</evidence>
<feature type="compositionally biased region" description="Basic and acidic residues" evidence="2">
    <location>
        <begin position="536"/>
        <end position="549"/>
    </location>
</feature>
<evidence type="ECO:0000256" key="1">
    <source>
        <dbReference type="SAM" id="Coils"/>
    </source>
</evidence>
<dbReference type="VEuPathDB" id="TriTrypDB:Lsey_0054_0160"/>
<dbReference type="EMBL" id="LJSK01000054">
    <property type="protein sequence ID" value="KPI88339.1"/>
    <property type="molecule type" value="Genomic_DNA"/>
</dbReference>
<feature type="compositionally biased region" description="Low complexity" evidence="2">
    <location>
        <begin position="403"/>
        <end position="420"/>
    </location>
</feature>